<proteinExistence type="predicted"/>
<gene>
    <name evidence="2" type="ORF">I5776_12470</name>
</gene>
<evidence type="ECO:0000313" key="3">
    <source>
        <dbReference type="Proteomes" id="UP000595691"/>
    </source>
</evidence>
<dbReference type="SUPFAM" id="SSF88713">
    <property type="entry name" value="Glycoside hydrolase/deacetylase"/>
    <property type="match status" value="1"/>
</dbReference>
<protein>
    <submittedName>
        <fullName evidence="2">Polysaccharide deacetylase family protein</fullName>
    </submittedName>
</protein>
<name>A0ABX7DZD6_9BACI</name>
<feature type="domain" description="NodB homology" evidence="1">
    <location>
        <begin position="148"/>
        <end position="324"/>
    </location>
</feature>
<dbReference type="InterPro" id="IPR050248">
    <property type="entry name" value="Polysacc_deacetylase_ArnD"/>
</dbReference>
<evidence type="ECO:0000259" key="1">
    <source>
        <dbReference type="PROSITE" id="PS51677"/>
    </source>
</evidence>
<dbReference type="PANTHER" id="PTHR10587:SF80">
    <property type="entry name" value="CHITOOLIGOSACCHARIDE DEACETYLASE"/>
    <property type="match status" value="1"/>
</dbReference>
<sequence>MFYLVLLFHIFKKKGDIKVKNKLKHLIGFVLIAILTLSLINNPLTKSYFSQLKTDAEYIPTKQNDLYDYIVKVAKNYSIKPKDAVNDRVWKATPGYNGVEVDIKASYHNMKKDGKFDENKLVYKQISPKVHIKDLPPAPIYRGNPDKPMVSFLINVAWGNEFLQPILKTLKDNSIHATFFLEGRWVKENPELAKMIVDSGHEVGNHSFTHPDMKVLSADRIREQLINTNQVINATTGVQVRLFAPPSGSYRDEVVKIAHSMNLKTIMWSVDTVDWQKPSPETIVTRVMSKIHPGALILMHPTDSTEKSLQQLINEIKKKHLRIGTVSKLMDEERIIKMNDGKLKND</sequence>
<dbReference type="PROSITE" id="PS51677">
    <property type="entry name" value="NODB"/>
    <property type="match status" value="1"/>
</dbReference>
<dbReference type="EMBL" id="CP065425">
    <property type="protein sequence ID" value="QQZ07902.1"/>
    <property type="molecule type" value="Genomic_DNA"/>
</dbReference>
<reference evidence="2 3" key="1">
    <citation type="submission" date="2020-11" db="EMBL/GenBank/DDBJ databases">
        <title>Taxonomic evaluation of the Bacillus sporothermodurans group of bacteria based on whole genome sequences.</title>
        <authorList>
            <person name="Fiedler G."/>
            <person name="Herbstmann A.-D."/>
            <person name="Doll E."/>
            <person name="Wenning M."/>
            <person name="Brinks E."/>
            <person name="Kabisch J."/>
            <person name="Breitenwieser F."/>
            <person name="Lappann M."/>
            <person name="Boehnlein C."/>
            <person name="Franz C."/>
        </authorList>
    </citation>
    <scope>NUCLEOTIDE SEQUENCE [LARGE SCALE GENOMIC DNA]</scope>
    <source>
        <strain evidence="2 3">JCM 19841</strain>
    </source>
</reference>
<dbReference type="Gene3D" id="3.20.20.370">
    <property type="entry name" value="Glycoside hydrolase/deacetylase"/>
    <property type="match status" value="1"/>
</dbReference>
<dbReference type="Pfam" id="PF01522">
    <property type="entry name" value="Polysacc_deac_1"/>
    <property type="match status" value="1"/>
</dbReference>
<dbReference type="InterPro" id="IPR014228">
    <property type="entry name" value="Spore_polysacc_deacetyl_YlxY"/>
</dbReference>
<keyword evidence="3" id="KW-1185">Reference proteome</keyword>
<dbReference type="PANTHER" id="PTHR10587">
    <property type="entry name" value="GLYCOSYL TRANSFERASE-RELATED"/>
    <property type="match status" value="1"/>
</dbReference>
<dbReference type="NCBIfam" id="TIGR02873">
    <property type="entry name" value="spore_ylxY"/>
    <property type="match status" value="1"/>
</dbReference>
<dbReference type="InterPro" id="IPR011330">
    <property type="entry name" value="Glyco_hydro/deAcase_b/a-brl"/>
</dbReference>
<organism evidence="2 3">
    <name type="scientific">Heyndrickxia vini</name>
    <dbReference type="NCBI Taxonomy" id="1476025"/>
    <lineage>
        <taxon>Bacteria</taxon>
        <taxon>Bacillati</taxon>
        <taxon>Bacillota</taxon>
        <taxon>Bacilli</taxon>
        <taxon>Bacillales</taxon>
        <taxon>Bacillaceae</taxon>
        <taxon>Heyndrickxia</taxon>
    </lineage>
</organism>
<evidence type="ECO:0000313" key="2">
    <source>
        <dbReference type="EMBL" id="QQZ07902.1"/>
    </source>
</evidence>
<accession>A0ABX7DZD6</accession>
<dbReference type="Proteomes" id="UP000595691">
    <property type="component" value="Chromosome"/>
</dbReference>
<dbReference type="InterPro" id="IPR002509">
    <property type="entry name" value="NODB_dom"/>
</dbReference>
<dbReference type="CDD" id="cd10950">
    <property type="entry name" value="CE4_BsYlxY_like"/>
    <property type="match status" value="1"/>
</dbReference>